<dbReference type="GeneID" id="29122682"/>
<gene>
    <name evidence="2" type="ORF">R1080702_180</name>
</gene>
<reference evidence="2 3" key="1">
    <citation type="submission" date="2016-01" db="EMBL/GenBank/DDBJ databases">
        <title>The genomic content and context of auxiliary metabolic genes in marine cyanophages.</title>
        <authorList>
            <person name="Marston M.F."/>
            <person name="Martiny J.B.H."/>
            <person name="Crummett L.T."/>
        </authorList>
    </citation>
    <scope>NUCLEOTIDE SEQUENCE [LARGE SCALE GENOMIC DNA]</scope>
    <source>
        <strain evidence="2">RW_108_0702</strain>
    </source>
</reference>
<dbReference type="RefSeq" id="YP_009301682.1">
    <property type="nucleotide sequence ID" value="NC_031235.1"/>
</dbReference>
<dbReference type="OrthoDB" id="19252at10239"/>
<feature type="region of interest" description="Disordered" evidence="1">
    <location>
        <begin position="153"/>
        <end position="174"/>
    </location>
</feature>
<accession>A0A127KML6</accession>
<dbReference type="Proteomes" id="UP000203157">
    <property type="component" value="Segment"/>
</dbReference>
<evidence type="ECO:0000313" key="3">
    <source>
        <dbReference type="Proteomes" id="UP000203157"/>
    </source>
</evidence>
<sequence>MWKKTPSQDFNYKFEHQWGGEDTWYTKGKRWANKQKFPINHLALGFIEWLWKHWVDGKVEMEMKSIDKQVKYIGEIWDKEDELNRQPTVEEEPSGVSDLPTLSIRNPVVERGTEESGTSVAPSSTQVQIHPFPDPWEGDWNDAVINWALWHKHENTKRKGKGQESTEVGQTETD</sequence>
<name>A0A127KML6_9CAUD</name>
<dbReference type="EMBL" id="KU594606">
    <property type="protein sequence ID" value="AMO43189.1"/>
    <property type="molecule type" value="Genomic_DNA"/>
</dbReference>
<evidence type="ECO:0000256" key="1">
    <source>
        <dbReference type="SAM" id="MobiDB-lite"/>
    </source>
</evidence>
<proteinExistence type="predicted"/>
<organism evidence="2 3">
    <name type="scientific">Cyanophage S-RIM32</name>
    <dbReference type="NCBI Taxonomy" id="1278479"/>
    <lineage>
        <taxon>Viruses</taxon>
        <taxon>Duplodnaviria</taxon>
        <taxon>Heunggongvirae</taxon>
        <taxon>Uroviricota</taxon>
        <taxon>Caudoviricetes</taxon>
        <taxon>Pantevenvirales</taxon>
        <taxon>Kyanoviridae</taxon>
        <taxon>Bristolvirus</taxon>
        <taxon>Bristolvirus rhodeisland</taxon>
    </lineage>
</organism>
<protein>
    <submittedName>
        <fullName evidence="2">Uncharacterized protein</fullName>
    </submittedName>
</protein>
<evidence type="ECO:0000313" key="2">
    <source>
        <dbReference type="EMBL" id="AMO43189.1"/>
    </source>
</evidence>
<dbReference type="KEGG" id="vg:29122682"/>
<feature type="compositionally biased region" description="Polar residues" evidence="1">
    <location>
        <begin position="163"/>
        <end position="174"/>
    </location>
</feature>
<keyword evidence="3" id="KW-1185">Reference proteome</keyword>